<dbReference type="Proteomes" id="UP001230649">
    <property type="component" value="Unassembled WGS sequence"/>
</dbReference>
<accession>A0ACC2WSE6</accession>
<reference evidence="1" key="1">
    <citation type="submission" date="2023-04" db="EMBL/GenBank/DDBJ databases">
        <title>Draft Genome sequencing of Naganishia species isolated from polar environments using Oxford Nanopore Technology.</title>
        <authorList>
            <person name="Leo P."/>
            <person name="Venkateswaran K."/>
        </authorList>
    </citation>
    <scope>NUCLEOTIDE SEQUENCE</scope>
    <source>
        <strain evidence="1">MNA-CCFEE 5262</strain>
    </source>
</reference>
<organism evidence="1 2">
    <name type="scientific">Naganishia adeliensis</name>
    <dbReference type="NCBI Taxonomy" id="92952"/>
    <lineage>
        <taxon>Eukaryota</taxon>
        <taxon>Fungi</taxon>
        <taxon>Dikarya</taxon>
        <taxon>Basidiomycota</taxon>
        <taxon>Agaricomycotina</taxon>
        <taxon>Tremellomycetes</taxon>
        <taxon>Filobasidiales</taxon>
        <taxon>Filobasidiaceae</taxon>
        <taxon>Naganishia</taxon>
    </lineage>
</organism>
<protein>
    <submittedName>
        <fullName evidence="1">Uncharacterized protein</fullName>
    </submittedName>
</protein>
<comment type="caution">
    <text evidence="1">The sequence shown here is derived from an EMBL/GenBank/DDBJ whole genome shotgun (WGS) entry which is preliminary data.</text>
</comment>
<gene>
    <name evidence="1" type="ORF">QFC20_001436</name>
</gene>
<keyword evidence="2" id="KW-1185">Reference proteome</keyword>
<evidence type="ECO:0000313" key="2">
    <source>
        <dbReference type="Proteomes" id="UP001230649"/>
    </source>
</evidence>
<sequence>MAALRSILSSRSFSTSVRLLNAAQPTNAAKRLPKLTLYTGGPECSLCEIMKQDLNVVRLTHPFELDTFNIREPPQDVPSEKAQQIEELYKNDIPILHLDGHYIQKHRLNSNPLKKLLENYNPEDPDPIYAHNKFRPWTGISKAKPKKLKKAAKAMAQVEKAYEAHQSRGPSS</sequence>
<dbReference type="EMBL" id="JASBWS010000008">
    <property type="protein sequence ID" value="KAJ9114562.1"/>
    <property type="molecule type" value="Genomic_DNA"/>
</dbReference>
<proteinExistence type="predicted"/>
<evidence type="ECO:0000313" key="1">
    <source>
        <dbReference type="EMBL" id="KAJ9114562.1"/>
    </source>
</evidence>
<name>A0ACC2WSE6_9TREE</name>